<feature type="transmembrane region" description="Helical" evidence="1">
    <location>
        <begin position="12"/>
        <end position="29"/>
    </location>
</feature>
<evidence type="ECO:0000313" key="2">
    <source>
        <dbReference type="EMBL" id="JAE29421.1"/>
    </source>
</evidence>
<reference evidence="2" key="2">
    <citation type="journal article" date="2015" name="Data Brief">
        <title>Shoot transcriptome of the giant reed, Arundo donax.</title>
        <authorList>
            <person name="Barrero R.A."/>
            <person name="Guerrero F.D."/>
            <person name="Moolhuijzen P."/>
            <person name="Goolsby J.A."/>
            <person name="Tidwell J."/>
            <person name="Bellgard S.E."/>
            <person name="Bellgard M.I."/>
        </authorList>
    </citation>
    <scope>NUCLEOTIDE SEQUENCE</scope>
    <source>
        <tissue evidence="2">Shoot tissue taken approximately 20 cm above the soil surface</tissue>
    </source>
</reference>
<sequence>MSVLTNIEMKCFTYLVQCYLVFLIIYHYMCN</sequence>
<name>A0A0A9H3J8_ARUDO</name>
<keyword evidence="1" id="KW-1133">Transmembrane helix</keyword>
<reference evidence="2" key="1">
    <citation type="submission" date="2014-09" db="EMBL/GenBank/DDBJ databases">
        <authorList>
            <person name="Magalhaes I.L.F."/>
            <person name="Oliveira U."/>
            <person name="Santos F.R."/>
            <person name="Vidigal T.H.D.A."/>
            <person name="Brescovit A.D."/>
            <person name="Santos A.J."/>
        </authorList>
    </citation>
    <scope>NUCLEOTIDE SEQUENCE</scope>
    <source>
        <tissue evidence="2">Shoot tissue taken approximately 20 cm above the soil surface</tissue>
    </source>
</reference>
<keyword evidence="1" id="KW-0812">Transmembrane</keyword>
<evidence type="ECO:0000256" key="1">
    <source>
        <dbReference type="SAM" id="Phobius"/>
    </source>
</evidence>
<proteinExistence type="predicted"/>
<dbReference type="AlphaFoldDB" id="A0A0A9H3J8"/>
<accession>A0A0A9H3J8</accession>
<protein>
    <submittedName>
        <fullName evidence="2">Uncharacterized protein</fullName>
    </submittedName>
</protein>
<keyword evidence="1" id="KW-0472">Membrane</keyword>
<organism evidence="2">
    <name type="scientific">Arundo donax</name>
    <name type="common">Giant reed</name>
    <name type="synonym">Donax arundinaceus</name>
    <dbReference type="NCBI Taxonomy" id="35708"/>
    <lineage>
        <taxon>Eukaryota</taxon>
        <taxon>Viridiplantae</taxon>
        <taxon>Streptophyta</taxon>
        <taxon>Embryophyta</taxon>
        <taxon>Tracheophyta</taxon>
        <taxon>Spermatophyta</taxon>
        <taxon>Magnoliopsida</taxon>
        <taxon>Liliopsida</taxon>
        <taxon>Poales</taxon>
        <taxon>Poaceae</taxon>
        <taxon>PACMAD clade</taxon>
        <taxon>Arundinoideae</taxon>
        <taxon>Arundineae</taxon>
        <taxon>Arundo</taxon>
    </lineage>
</organism>
<dbReference type="EMBL" id="GBRH01168475">
    <property type="protein sequence ID" value="JAE29421.1"/>
    <property type="molecule type" value="Transcribed_RNA"/>
</dbReference>